<evidence type="ECO:0000256" key="1">
    <source>
        <dbReference type="SAM" id="MobiDB-lite"/>
    </source>
</evidence>
<dbReference type="AlphaFoldDB" id="A0A146KX99"/>
<accession>A0A146KX99</accession>
<sequence length="346" mass="36430">DVDVDVDADRSVSTPETRVDVTTIDASTVEYLDPDSLRLVEADSSHLVSADFTEHSTDVTDSSNSVDGAAEDAASPTAATTTTGDPGATENVDGGAVDGVESEDTDGGTVDGADPETTPDIEDGAAEDVEPPPRHNAVDIEVVPRIVGTAQPYATYPRYRTFASLEDTPSAESIRSTGSVALEVPDSFLRIDPTRAHPNNGGGAVGGVGFDRNTPTIPPLDGDPNLPTILTRVFDTIRTGFERLLSLPFGIAPNSVRVETGARWRTFGIFGVRAAVVSAPHYGTFVAFTVLPSSSVGWHPQLFQLPVLLYNVPTSYVYAVDAKSHYELCSTNMSSSSSYGNSSSNS</sequence>
<organism evidence="2">
    <name type="scientific">Lygus hesperus</name>
    <name type="common">Western plant bug</name>
    <dbReference type="NCBI Taxonomy" id="30085"/>
    <lineage>
        <taxon>Eukaryota</taxon>
        <taxon>Metazoa</taxon>
        <taxon>Ecdysozoa</taxon>
        <taxon>Arthropoda</taxon>
        <taxon>Hexapoda</taxon>
        <taxon>Insecta</taxon>
        <taxon>Pterygota</taxon>
        <taxon>Neoptera</taxon>
        <taxon>Paraneoptera</taxon>
        <taxon>Hemiptera</taxon>
        <taxon>Heteroptera</taxon>
        <taxon>Panheteroptera</taxon>
        <taxon>Cimicomorpha</taxon>
        <taxon>Miridae</taxon>
        <taxon>Mirini</taxon>
        <taxon>Lygus</taxon>
    </lineage>
</organism>
<feature type="region of interest" description="Disordered" evidence="1">
    <location>
        <begin position="49"/>
        <end position="138"/>
    </location>
</feature>
<feature type="compositionally biased region" description="Low complexity" evidence="1">
    <location>
        <begin position="59"/>
        <end position="90"/>
    </location>
</feature>
<evidence type="ECO:0000313" key="2">
    <source>
        <dbReference type="EMBL" id="JAQ00439.1"/>
    </source>
</evidence>
<reference evidence="2" key="1">
    <citation type="journal article" date="2016" name="Gigascience">
        <title>De novo construction of an expanded transcriptome assembly for the western tarnished plant bug, Lygus hesperus.</title>
        <authorList>
            <person name="Tassone E.E."/>
            <person name="Geib S.M."/>
            <person name="Hall B."/>
            <person name="Fabrick J.A."/>
            <person name="Brent C.S."/>
            <person name="Hull J.J."/>
        </authorList>
    </citation>
    <scope>NUCLEOTIDE SEQUENCE</scope>
</reference>
<feature type="non-terminal residue" evidence="2">
    <location>
        <position position="1"/>
    </location>
</feature>
<feature type="non-terminal residue" evidence="2">
    <location>
        <position position="346"/>
    </location>
</feature>
<proteinExistence type="predicted"/>
<name>A0A146KX99_LYGHE</name>
<dbReference type="EMBL" id="GDHC01018190">
    <property type="protein sequence ID" value="JAQ00439.1"/>
    <property type="molecule type" value="Transcribed_RNA"/>
</dbReference>
<feature type="compositionally biased region" description="Acidic residues" evidence="1">
    <location>
        <begin position="113"/>
        <end position="130"/>
    </location>
</feature>
<protein>
    <submittedName>
        <fullName evidence="2">Uncharacterized protein</fullName>
    </submittedName>
</protein>
<gene>
    <name evidence="2" type="ORF">g.6262</name>
</gene>